<proteinExistence type="predicted"/>
<keyword evidence="2" id="KW-1185">Reference proteome</keyword>
<name>A0ABN4BW13_DEHRP</name>
<sequence>MSKSLKSNKKEALSFFFCEQDFTSMYGDQACPKFAPGGDFECAFEFRTGCLYEVCLVSLDGWSRAGMKMFNVF</sequence>
<gene>
    <name evidence="1" type="ORF">DEHRE_12710</name>
</gene>
<protein>
    <submittedName>
        <fullName evidence="1">Uncharacterized protein</fullName>
    </submittedName>
</protein>
<accession>A0ABN4BW13</accession>
<reference evidence="1 2" key="1">
    <citation type="journal article" date="2013" name="Stand. Genomic Sci.">
        <title>Complete genome sequence of Dehalobacter restrictus PER-K23(T.).</title>
        <authorList>
            <person name="Kruse T."/>
            <person name="Maillard J."/>
            <person name="Goodwin L."/>
            <person name="Woyke T."/>
            <person name="Teshima H."/>
            <person name="Bruce D."/>
            <person name="Detter C."/>
            <person name="Tapia R."/>
            <person name="Han C."/>
            <person name="Huntemann M."/>
            <person name="Wei C.L."/>
            <person name="Han J."/>
            <person name="Chen A."/>
            <person name="Kyrpides N."/>
            <person name="Szeto E."/>
            <person name="Markowitz V."/>
            <person name="Ivanova N."/>
            <person name="Pagani I."/>
            <person name="Pati A."/>
            <person name="Pitluck S."/>
            <person name="Nolan M."/>
            <person name="Holliger C."/>
            <person name="Smidt H."/>
        </authorList>
    </citation>
    <scope>NUCLEOTIDE SEQUENCE [LARGE SCALE GENOMIC DNA]</scope>
    <source>
        <strain evidence="2">DSM 9455</strain>
    </source>
</reference>
<evidence type="ECO:0000313" key="1">
    <source>
        <dbReference type="EMBL" id="AHF11469.1"/>
    </source>
</evidence>
<dbReference type="EMBL" id="CP007033">
    <property type="protein sequence ID" value="AHF11469.1"/>
    <property type="molecule type" value="Genomic_DNA"/>
</dbReference>
<evidence type="ECO:0000313" key="2">
    <source>
        <dbReference type="Proteomes" id="UP000018934"/>
    </source>
</evidence>
<dbReference type="Proteomes" id="UP000018934">
    <property type="component" value="Chromosome"/>
</dbReference>
<organism evidence="1 2">
    <name type="scientific">Dehalobacter restrictus (strain DSM 9455 / PER-K23)</name>
    <dbReference type="NCBI Taxonomy" id="871738"/>
    <lineage>
        <taxon>Bacteria</taxon>
        <taxon>Bacillati</taxon>
        <taxon>Bacillota</taxon>
        <taxon>Clostridia</taxon>
        <taxon>Eubacteriales</taxon>
        <taxon>Desulfitobacteriaceae</taxon>
        <taxon>Dehalobacter</taxon>
    </lineage>
</organism>